<sequence length="243" mass="27306">MTNERLRAALLKSAITPDDLATHVGVDPKTAERWVSQGRTPHRTHRLKTAQLLEADDAYLWPSTANDPRANKASQAELVQFWPARASVPTNVWLELAASAVESIDLMAFAASFLHDSLPDFNEHLEDRIRAGVRLRLLLGDPDSEAVETRGREERIGEGMPARVRLTWSYFEPLIGLGGVEARKHGQTLYASLFRFDEDLLVNPHTLGQPASQSPVFHFRQIPGGRLFRHHMKGFERGWDASQ</sequence>
<dbReference type="InterPro" id="IPR010982">
    <property type="entry name" value="Lambda_DNA-bd_dom_sf"/>
</dbReference>
<comment type="caution">
    <text evidence="1">The sequence shown here is derived from an EMBL/GenBank/DDBJ whole genome shotgun (WGS) entry which is preliminary data.</text>
</comment>
<dbReference type="CDD" id="cd00093">
    <property type="entry name" value="HTH_XRE"/>
    <property type="match status" value="1"/>
</dbReference>
<gene>
    <name evidence="1" type="ORF">CGZ94_20215</name>
</gene>
<dbReference type="AlphaFoldDB" id="A0A255G3P1"/>
<keyword evidence="2" id="KW-1185">Reference proteome</keyword>
<organism evidence="1 2">
    <name type="scientific">Enemella evansiae</name>
    <dbReference type="NCBI Taxonomy" id="2016499"/>
    <lineage>
        <taxon>Bacteria</taxon>
        <taxon>Bacillati</taxon>
        <taxon>Actinomycetota</taxon>
        <taxon>Actinomycetes</taxon>
        <taxon>Propionibacteriales</taxon>
        <taxon>Propionibacteriaceae</taxon>
        <taxon>Enemella</taxon>
    </lineage>
</organism>
<proteinExistence type="predicted"/>
<dbReference type="RefSeq" id="WP_094407062.1">
    <property type="nucleotide sequence ID" value="NZ_NMVO01000018.1"/>
</dbReference>
<protein>
    <submittedName>
        <fullName evidence="1">XRE family transcriptional regulator</fullName>
    </submittedName>
</protein>
<accession>A0A255G3P1</accession>
<dbReference type="InterPro" id="IPR001387">
    <property type="entry name" value="Cro/C1-type_HTH"/>
</dbReference>
<evidence type="ECO:0000313" key="2">
    <source>
        <dbReference type="Proteomes" id="UP000215896"/>
    </source>
</evidence>
<dbReference type="GO" id="GO:0003677">
    <property type="term" value="F:DNA binding"/>
    <property type="evidence" value="ECO:0007669"/>
    <property type="project" value="InterPro"/>
</dbReference>
<name>A0A255G3P1_9ACTN</name>
<dbReference type="Proteomes" id="UP000215896">
    <property type="component" value="Unassembled WGS sequence"/>
</dbReference>
<reference evidence="1 2" key="1">
    <citation type="submission" date="2017-07" db="EMBL/GenBank/DDBJ databases">
        <title>Draft whole genome sequences of clinical Proprionibacteriaceae strains.</title>
        <authorList>
            <person name="Bernier A.-M."/>
            <person name="Bernard K."/>
            <person name="Domingo M.-C."/>
        </authorList>
    </citation>
    <scope>NUCLEOTIDE SEQUENCE [LARGE SCALE GENOMIC DNA]</scope>
    <source>
        <strain evidence="1 2">NML 030167</strain>
    </source>
</reference>
<dbReference type="EMBL" id="NMVO01000018">
    <property type="protein sequence ID" value="OYO08823.1"/>
    <property type="molecule type" value="Genomic_DNA"/>
</dbReference>
<dbReference type="Gene3D" id="1.10.260.40">
    <property type="entry name" value="lambda repressor-like DNA-binding domains"/>
    <property type="match status" value="1"/>
</dbReference>
<evidence type="ECO:0000313" key="1">
    <source>
        <dbReference type="EMBL" id="OYO08823.1"/>
    </source>
</evidence>
<dbReference type="OrthoDB" id="8438314at2"/>